<proteinExistence type="predicted"/>
<gene>
    <name evidence="1" type="ORF">K7X08_015579</name>
</gene>
<reference evidence="2" key="1">
    <citation type="journal article" date="2023" name="Proc. Natl. Acad. Sci. U.S.A.">
        <title>Genomic and structural basis for evolution of tropane alkaloid biosynthesis.</title>
        <authorList>
            <person name="Wanga Y.-J."/>
            <person name="Taina T."/>
            <person name="Yua J.-Y."/>
            <person name="Lia J."/>
            <person name="Xua B."/>
            <person name="Chenc J."/>
            <person name="D'Auriad J.C."/>
            <person name="Huanga J.-P."/>
            <person name="Huanga S.-X."/>
        </authorList>
    </citation>
    <scope>NUCLEOTIDE SEQUENCE [LARGE SCALE GENOMIC DNA]</scope>
    <source>
        <strain evidence="2">cv. KIB-2019</strain>
    </source>
</reference>
<sequence>MSSLTTRQLFHIKHNSQVQLCPSRSIPLSTLFITNKNNNSSTSEFSCHQNLSVVVKAAGGGGTISPKDQDYEDGVSLGTMKLPLDLRLYSFRAWSNGPAVENLLQKCEVEVRSAYTLPSKSPRCGTSLGNVPYMSVHWMVMASEYDLRIDPFD</sequence>
<evidence type="ECO:0000313" key="1">
    <source>
        <dbReference type="EMBL" id="KAJ8532690.1"/>
    </source>
</evidence>
<keyword evidence="2" id="KW-1185">Reference proteome</keyword>
<accession>A0A9Q1LEF0</accession>
<protein>
    <submittedName>
        <fullName evidence="1">Uncharacterized protein</fullName>
    </submittedName>
</protein>
<evidence type="ECO:0000313" key="2">
    <source>
        <dbReference type="Proteomes" id="UP001152561"/>
    </source>
</evidence>
<dbReference type="AlphaFoldDB" id="A0A9Q1LEF0"/>
<comment type="caution">
    <text evidence="1">The sequence shown here is derived from an EMBL/GenBank/DDBJ whole genome shotgun (WGS) entry which is preliminary data.</text>
</comment>
<dbReference type="EMBL" id="JAJAGQ010000020">
    <property type="protein sequence ID" value="KAJ8532690.1"/>
    <property type="molecule type" value="Genomic_DNA"/>
</dbReference>
<dbReference type="Proteomes" id="UP001152561">
    <property type="component" value="Unassembled WGS sequence"/>
</dbReference>
<organism evidence="1 2">
    <name type="scientific">Anisodus acutangulus</name>
    <dbReference type="NCBI Taxonomy" id="402998"/>
    <lineage>
        <taxon>Eukaryota</taxon>
        <taxon>Viridiplantae</taxon>
        <taxon>Streptophyta</taxon>
        <taxon>Embryophyta</taxon>
        <taxon>Tracheophyta</taxon>
        <taxon>Spermatophyta</taxon>
        <taxon>Magnoliopsida</taxon>
        <taxon>eudicotyledons</taxon>
        <taxon>Gunneridae</taxon>
        <taxon>Pentapetalae</taxon>
        <taxon>asterids</taxon>
        <taxon>lamiids</taxon>
        <taxon>Solanales</taxon>
        <taxon>Solanaceae</taxon>
        <taxon>Solanoideae</taxon>
        <taxon>Hyoscyameae</taxon>
        <taxon>Anisodus</taxon>
    </lineage>
</organism>
<name>A0A9Q1LEF0_9SOLA</name>